<keyword evidence="1" id="KW-0689">Ribosomal protein</keyword>
<protein>
    <submittedName>
        <fullName evidence="1">Ribosomal protein S1</fullName>
    </submittedName>
</protein>
<dbReference type="GeneID" id="36493059"/>
<reference evidence="1" key="1">
    <citation type="journal article" date="2018" name="BMC Genomics">
        <title>Comparative mitochondrial genomics of cryptophyte algae: gene shuffling and dynamic mobile genetic elements.</title>
        <authorList>
            <person name="Kim J.I."/>
            <person name="Yoon H.S."/>
            <person name="Yi G."/>
            <person name="Shin W."/>
            <person name="Archibald J.M."/>
        </authorList>
    </citation>
    <scope>NUCLEOTIDE SEQUENCE</scope>
    <source>
        <strain evidence="1">CCMP1868</strain>
    </source>
</reference>
<dbReference type="AlphaFoldDB" id="A0A2P1G8C7"/>
<organism evidence="1">
    <name type="scientific">Storeatula sp. CCMP1868</name>
    <dbReference type="NCBI Taxonomy" id="195070"/>
    <lineage>
        <taxon>Eukaryota</taxon>
        <taxon>Cryptophyceae</taxon>
        <taxon>Pyrenomonadales</taxon>
        <taxon>Pyrenomonadaceae</taxon>
        <taxon>Storeatula</taxon>
    </lineage>
</organism>
<keyword evidence="1" id="KW-0496">Mitochondrion</keyword>
<geneLocation type="mitochondrion" evidence="1"/>
<accession>A0A2P1G8C7</accession>
<sequence>MGSNPIISRKICSVLQNLKIYKENVELIKKTFCCYKTFKNRLLKTQISFAIKFIIIELEIDCSFIIIEREQLFKERNKMFMNVFFSHKNNKCNFIDNLISRKIKTRLLSLTFFKHVSFFKKCVEGRVYGTFKGCFTVLLNGLVCLLPVKNCFYMNSIMGNFNIFTISYFDKKKVKRILLSQRNIHKQLHYTLFKMASKILFFKKKKFSNFLRKIWQT</sequence>
<proteinExistence type="predicted"/>
<gene>
    <name evidence="1" type="primary">rps1</name>
    <name evidence="1" type="ORF">StoMt_p017</name>
</gene>
<dbReference type="EMBL" id="MG680943">
    <property type="protein sequence ID" value="AVM81146.1"/>
    <property type="molecule type" value="Genomic_DNA"/>
</dbReference>
<dbReference type="GO" id="GO:0005840">
    <property type="term" value="C:ribosome"/>
    <property type="evidence" value="ECO:0007669"/>
    <property type="project" value="UniProtKB-KW"/>
</dbReference>
<keyword evidence="1" id="KW-0687">Ribonucleoprotein</keyword>
<dbReference type="RefSeq" id="YP_009476653.1">
    <property type="nucleotide sequence ID" value="NC_037452.1"/>
</dbReference>
<evidence type="ECO:0000313" key="1">
    <source>
        <dbReference type="EMBL" id="AVM81146.1"/>
    </source>
</evidence>
<name>A0A2P1G8C7_9CRYP</name>